<name>A0A437MNX7_9PROT</name>
<dbReference type="Pfam" id="PF03547">
    <property type="entry name" value="Mem_trans"/>
    <property type="match status" value="1"/>
</dbReference>
<evidence type="ECO:0000256" key="4">
    <source>
        <dbReference type="ARBA" id="ARBA00022475"/>
    </source>
</evidence>
<protein>
    <submittedName>
        <fullName evidence="9">AEC family transporter</fullName>
    </submittedName>
</protein>
<dbReference type="PANTHER" id="PTHR36838:SF1">
    <property type="entry name" value="SLR1864 PROTEIN"/>
    <property type="match status" value="1"/>
</dbReference>
<keyword evidence="5 8" id="KW-0812">Transmembrane</keyword>
<sequence>MERILATVLPVFLIVGMGWGTMRLRFLDAAGLRGINRFVFSFAAPALLFNAGTRGEGGGGGMVAVAFFGTAALVYALVLIVARLSGRDLPHAGMTALDCVFGNTVMMGIPIVFAQYGQPGLSIFLIILALHPMLFLTTATVVAEIGLHAKARPLLLVRSALKGVLRNPIVVAVMAGLVWNLLGIPMPAFGRRTLEMLGAAAPPAALFCLGASLVGFNLASAWKHMIASVTVKLAVFPAAVFGMCHLLGLPPLETSVATLTAALPTGANAFMLAARYGVGQAESGAVVLGSSLLGVLTLSILLALLG</sequence>
<gene>
    <name evidence="9" type="ORF">EOD42_04295</name>
</gene>
<dbReference type="InterPro" id="IPR004776">
    <property type="entry name" value="Mem_transp_PIN-like"/>
</dbReference>
<comment type="subcellular location">
    <subcellularLocation>
        <location evidence="1">Cell membrane</location>
        <topology evidence="1">Multi-pass membrane protein</topology>
    </subcellularLocation>
</comment>
<accession>A0A437MNX7</accession>
<keyword evidence="6 8" id="KW-1133">Transmembrane helix</keyword>
<dbReference type="Gene3D" id="1.20.1530.20">
    <property type="match status" value="1"/>
</dbReference>
<feature type="transmembrane region" description="Helical" evidence="8">
    <location>
        <begin position="164"/>
        <end position="184"/>
    </location>
</feature>
<evidence type="ECO:0000256" key="1">
    <source>
        <dbReference type="ARBA" id="ARBA00004651"/>
    </source>
</evidence>
<dbReference type="InterPro" id="IPR038770">
    <property type="entry name" value="Na+/solute_symporter_sf"/>
</dbReference>
<dbReference type="Proteomes" id="UP000282957">
    <property type="component" value="Unassembled WGS sequence"/>
</dbReference>
<dbReference type="GO" id="GO:0055085">
    <property type="term" value="P:transmembrane transport"/>
    <property type="evidence" value="ECO:0007669"/>
    <property type="project" value="InterPro"/>
</dbReference>
<evidence type="ECO:0000256" key="7">
    <source>
        <dbReference type="ARBA" id="ARBA00023136"/>
    </source>
</evidence>
<organism evidence="9 10">
    <name type="scientific">Rhodovarius crocodyli</name>
    <dbReference type="NCBI Taxonomy" id="1979269"/>
    <lineage>
        <taxon>Bacteria</taxon>
        <taxon>Pseudomonadati</taxon>
        <taxon>Pseudomonadota</taxon>
        <taxon>Alphaproteobacteria</taxon>
        <taxon>Acetobacterales</taxon>
        <taxon>Roseomonadaceae</taxon>
        <taxon>Rhodovarius</taxon>
    </lineage>
</organism>
<dbReference type="OrthoDB" id="9810457at2"/>
<keyword evidence="10" id="KW-1185">Reference proteome</keyword>
<dbReference type="RefSeq" id="WP_127786217.1">
    <property type="nucleotide sequence ID" value="NZ_SACL01000001.1"/>
</dbReference>
<feature type="transmembrane region" description="Helical" evidence="8">
    <location>
        <begin position="63"/>
        <end position="84"/>
    </location>
</feature>
<feature type="transmembrane region" description="Helical" evidence="8">
    <location>
        <begin position="204"/>
        <end position="222"/>
    </location>
</feature>
<evidence type="ECO:0000313" key="10">
    <source>
        <dbReference type="Proteomes" id="UP000282957"/>
    </source>
</evidence>
<feature type="transmembrane region" description="Helical" evidence="8">
    <location>
        <begin position="285"/>
        <end position="305"/>
    </location>
</feature>
<reference evidence="9 10" key="1">
    <citation type="submission" date="2019-01" db="EMBL/GenBank/DDBJ databases">
        <authorList>
            <person name="Chen W.-M."/>
        </authorList>
    </citation>
    <scope>NUCLEOTIDE SEQUENCE [LARGE SCALE GENOMIC DNA]</scope>
    <source>
        <strain evidence="9 10">CCP-6</strain>
    </source>
</reference>
<comment type="caution">
    <text evidence="9">The sequence shown here is derived from an EMBL/GenBank/DDBJ whole genome shotgun (WGS) entry which is preliminary data.</text>
</comment>
<evidence type="ECO:0000256" key="2">
    <source>
        <dbReference type="ARBA" id="ARBA00010145"/>
    </source>
</evidence>
<evidence type="ECO:0000256" key="3">
    <source>
        <dbReference type="ARBA" id="ARBA00022448"/>
    </source>
</evidence>
<feature type="transmembrane region" description="Helical" evidence="8">
    <location>
        <begin position="34"/>
        <end position="51"/>
    </location>
</feature>
<keyword evidence="4" id="KW-1003">Cell membrane</keyword>
<proteinExistence type="inferred from homology"/>
<evidence type="ECO:0000256" key="6">
    <source>
        <dbReference type="ARBA" id="ARBA00022989"/>
    </source>
</evidence>
<feature type="transmembrane region" description="Helical" evidence="8">
    <location>
        <begin position="122"/>
        <end position="143"/>
    </location>
</feature>
<feature type="transmembrane region" description="Helical" evidence="8">
    <location>
        <begin position="6"/>
        <end position="22"/>
    </location>
</feature>
<feature type="transmembrane region" description="Helical" evidence="8">
    <location>
        <begin position="229"/>
        <end position="248"/>
    </location>
</feature>
<dbReference type="PANTHER" id="PTHR36838">
    <property type="entry name" value="AUXIN EFFLUX CARRIER FAMILY PROTEIN"/>
    <property type="match status" value="1"/>
</dbReference>
<keyword evidence="7 8" id="KW-0472">Membrane</keyword>
<dbReference type="AlphaFoldDB" id="A0A437MNX7"/>
<feature type="transmembrane region" description="Helical" evidence="8">
    <location>
        <begin position="96"/>
        <end position="116"/>
    </location>
</feature>
<keyword evidence="3" id="KW-0813">Transport</keyword>
<dbReference type="GO" id="GO:0005886">
    <property type="term" value="C:plasma membrane"/>
    <property type="evidence" value="ECO:0007669"/>
    <property type="project" value="UniProtKB-SubCell"/>
</dbReference>
<feature type="transmembrane region" description="Helical" evidence="8">
    <location>
        <begin position="254"/>
        <end position="273"/>
    </location>
</feature>
<evidence type="ECO:0000256" key="8">
    <source>
        <dbReference type="SAM" id="Phobius"/>
    </source>
</evidence>
<evidence type="ECO:0000313" key="9">
    <source>
        <dbReference type="EMBL" id="RVT99322.1"/>
    </source>
</evidence>
<evidence type="ECO:0000256" key="5">
    <source>
        <dbReference type="ARBA" id="ARBA00022692"/>
    </source>
</evidence>
<comment type="similarity">
    <text evidence="2">Belongs to the auxin efflux carrier (TC 2.A.69) family.</text>
</comment>
<dbReference type="EMBL" id="SACL01000001">
    <property type="protein sequence ID" value="RVT99322.1"/>
    <property type="molecule type" value="Genomic_DNA"/>
</dbReference>